<dbReference type="EMBL" id="JAKLJA010000006">
    <property type="protein sequence ID" value="MCG5073886.1"/>
    <property type="molecule type" value="Genomic_DNA"/>
</dbReference>
<dbReference type="SUPFAM" id="SSF48498">
    <property type="entry name" value="Tetracyclin repressor-like, C-terminal domain"/>
    <property type="match status" value="1"/>
</dbReference>
<reference evidence="7" key="1">
    <citation type="submission" date="2022-01" db="EMBL/GenBank/DDBJ databases">
        <title>Genome sequence and assembly of Parabukholderia sp. RG36.</title>
        <authorList>
            <person name="Chhetri G."/>
        </authorList>
    </citation>
    <scope>NUCLEOTIDE SEQUENCE</scope>
    <source>
        <strain evidence="7">RG36</strain>
    </source>
</reference>
<evidence type="ECO:0000259" key="6">
    <source>
        <dbReference type="PROSITE" id="PS50977"/>
    </source>
</evidence>
<keyword evidence="2 4" id="KW-0238">DNA-binding</keyword>
<dbReference type="Proteomes" id="UP001139308">
    <property type="component" value="Unassembled WGS sequence"/>
</dbReference>
<dbReference type="PROSITE" id="PS50977">
    <property type="entry name" value="HTH_TETR_2"/>
    <property type="match status" value="1"/>
</dbReference>
<evidence type="ECO:0000256" key="1">
    <source>
        <dbReference type="ARBA" id="ARBA00023015"/>
    </source>
</evidence>
<proteinExistence type="predicted"/>
<evidence type="ECO:0000313" key="8">
    <source>
        <dbReference type="Proteomes" id="UP001139308"/>
    </source>
</evidence>
<evidence type="ECO:0000256" key="5">
    <source>
        <dbReference type="SAM" id="MobiDB-lite"/>
    </source>
</evidence>
<sequence length="254" mass="26914">MNTAEPKGHGAAALRVALRARILDAARRIVTRDGLHALSMRRLAEAIGYSPASLYLHFDSRDEIARALGREGFAQLLTHLEPSARIGDPWERLHALAHAYVTFGRTHQQAYRLMYMERDEGGGSGTHARGRATKPATIEPPAPAAQNDVMPCEEAARVADLFVDALEALATAGHLRHGAQGEPALLAHALWALLHGVVAFSLIGPEFAREASLNPIVDAALGAWLGAPVGEGAGERSGALPPACAADKTQEAPS</sequence>
<feature type="region of interest" description="Disordered" evidence="5">
    <location>
        <begin position="122"/>
        <end position="146"/>
    </location>
</feature>
<keyword evidence="8" id="KW-1185">Reference proteome</keyword>
<dbReference type="AlphaFoldDB" id="A0A9X1UKF7"/>
<dbReference type="GO" id="GO:0000976">
    <property type="term" value="F:transcription cis-regulatory region binding"/>
    <property type="evidence" value="ECO:0007669"/>
    <property type="project" value="TreeGrafter"/>
</dbReference>
<keyword evidence="1" id="KW-0805">Transcription regulation</keyword>
<dbReference type="InterPro" id="IPR001647">
    <property type="entry name" value="HTH_TetR"/>
</dbReference>
<dbReference type="RefSeq" id="WP_238463649.1">
    <property type="nucleotide sequence ID" value="NZ_JAKLJA010000006.1"/>
</dbReference>
<protein>
    <submittedName>
        <fullName evidence="7">TetR/AcrR family transcriptional regulator</fullName>
    </submittedName>
</protein>
<comment type="caution">
    <text evidence="7">The sequence shown here is derived from an EMBL/GenBank/DDBJ whole genome shotgun (WGS) entry which is preliminary data.</text>
</comment>
<evidence type="ECO:0000256" key="3">
    <source>
        <dbReference type="ARBA" id="ARBA00023163"/>
    </source>
</evidence>
<dbReference type="InterPro" id="IPR050109">
    <property type="entry name" value="HTH-type_TetR-like_transc_reg"/>
</dbReference>
<dbReference type="PRINTS" id="PR00455">
    <property type="entry name" value="HTHTETR"/>
</dbReference>
<dbReference type="InterPro" id="IPR036271">
    <property type="entry name" value="Tet_transcr_reg_TetR-rel_C_sf"/>
</dbReference>
<dbReference type="Pfam" id="PF13305">
    <property type="entry name" value="TetR_C_33"/>
    <property type="match status" value="1"/>
</dbReference>
<dbReference type="Pfam" id="PF00440">
    <property type="entry name" value="TetR_N"/>
    <property type="match status" value="1"/>
</dbReference>
<accession>A0A9X1UKF7</accession>
<keyword evidence="3" id="KW-0804">Transcription</keyword>
<feature type="domain" description="HTH tetR-type" evidence="6">
    <location>
        <begin position="16"/>
        <end position="76"/>
    </location>
</feature>
<evidence type="ECO:0000256" key="2">
    <source>
        <dbReference type="ARBA" id="ARBA00023125"/>
    </source>
</evidence>
<gene>
    <name evidence="7" type="ORF">L5014_11025</name>
</gene>
<organism evidence="7 8">
    <name type="scientific">Paraburkholderia tagetis</name>
    <dbReference type="NCBI Taxonomy" id="2913261"/>
    <lineage>
        <taxon>Bacteria</taxon>
        <taxon>Pseudomonadati</taxon>
        <taxon>Pseudomonadota</taxon>
        <taxon>Betaproteobacteria</taxon>
        <taxon>Burkholderiales</taxon>
        <taxon>Burkholderiaceae</taxon>
        <taxon>Paraburkholderia</taxon>
    </lineage>
</organism>
<feature type="region of interest" description="Disordered" evidence="5">
    <location>
        <begin position="234"/>
        <end position="254"/>
    </location>
</feature>
<feature type="DNA-binding region" description="H-T-H motif" evidence="4">
    <location>
        <begin position="39"/>
        <end position="58"/>
    </location>
</feature>
<dbReference type="Gene3D" id="1.10.357.10">
    <property type="entry name" value="Tetracycline Repressor, domain 2"/>
    <property type="match status" value="1"/>
</dbReference>
<dbReference type="InterPro" id="IPR009057">
    <property type="entry name" value="Homeodomain-like_sf"/>
</dbReference>
<dbReference type="PANTHER" id="PTHR30055:SF234">
    <property type="entry name" value="HTH-TYPE TRANSCRIPTIONAL REGULATOR BETI"/>
    <property type="match status" value="1"/>
</dbReference>
<dbReference type="SUPFAM" id="SSF46689">
    <property type="entry name" value="Homeodomain-like"/>
    <property type="match status" value="1"/>
</dbReference>
<dbReference type="GO" id="GO:0003700">
    <property type="term" value="F:DNA-binding transcription factor activity"/>
    <property type="evidence" value="ECO:0007669"/>
    <property type="project" value="TreeGrafter"/>
</dbReference>
<dbReference type="PANTHER" id="PTHR30055">
    <property type="entry name" value="HTH-TYPE TRANSCRIPTIONAL REGULATOR RUTR"/>
    <property type="match status" value="1"/>
</dbReference>
<evidence type="ECO:0000256" key="4">
    <source>
        <dbReference type="PROSITE-ProRule" id="PRU00335"/>
    </source>
</evidence>
<evidence type="ECO:0000313" key="7">
    <source>
        <dbReference type="EMBL" id="MCG5073886.1"/>
    </source>
</evidence>
<dbReference type="InterPro" id="IPR025996">
    <property type="entry name" value="MT1864/Rv1816-like_C"/>
</dbReference>
<name>A0A9X1UKF7_9BURK</name>